<keyword evidence="2" id="KW-1185">Reference proteome</keyword>
<name>A0A0A2UYX4_PARBA</name>
<proteinExistence type="predicted"/>
<dbReference type="Proteomes" id="UP000002059">
    <property type="component" value="Partially assembled WGS sequence"/>
</dbReference>
<protein>
    <submittedName>
        <fullName evidence="1">Uncharacterized protein</fullName>
    </submittedName>
</protein>
<dbReference type="KEGG" id="pbl:PAAG_12561"/>
<dbReference type="GeneID" id="26971171"/>
<dbReference type="VEuPathDB" id="FungiDB:PAAG_12561"/>
<dbReference type="EMBL" id="KN294026">
    <property type="protein sequence ID" value="KGQ00766.1"/>
    <property type="molecule type" value="Genomic_DNA"/>
</dbReference>
<evidence type="ECO:0000313" key="2">
    <source>
        <dbReference type="Proteomes" id="UP000002059"/>
    </source>
</evidence>
<dbReference type="RefSeq" id="XP_015702344.1">
    <property type="nucleotide sequence ID" value="XM_015848038.1"/>
</dbReference>
<accession>A0A0A2UYX4</accession>
<gene>
    <name evidence="1" type="ORF">PAAG_12561</name>
</gene>
<reference evidence="1 2" key="1">
    <citation type="journal article" date="2011" name="PLoS Genet.">
        <title>Comparative genomic analysis of human fungal pathogens causing paracoccidioidomycosis.</title>
        <authorList>
            <person name="Desjardins C.A."/>
            <person name="Champion M.D."/>
            <person name="Holder J.W."/>
            <person name="Muszewska A."/>
            <person name="Goldberg J."/>
            <person name="Bailao A.M."/>
            <person name="Brigido M.M."/>
            <person name="Ferreira M.E."/>
            <person name="Garcia A.M."/>
            <person name="Grynberg M."/>
            <person name="Gujja S."/>
            <person name="Heiman D.I."/>
            <person name="Henn M.R."/>
            <person name="Kodira C.D."/>
            <person name="Leon-Narvaez H."/>
            <person name="Longo L.V."/>
            <person name="Ma L.J."/>
            <person name="Malavazi I."/>
            <person name="Matsuo A.L."/>
            <person name="Morais F.V."/>
            <person name="Pereira M."/>
            <person name="Rodriguez-Brito S."/>
            <person name="Sakthikumar S."/>
            <person name="Salem-Izacc S.M."/>
            <person name="Sykes S.M."/>
            <person name="Teixeira M.M."/>
            <person name="Vallejo M.C."/>
            <person name="Walter M.E."/>
            <person name="Yandava C."/>
            <person name="Young S."/>
            <person name="Zeng Q."/>
            <person name="Zucker J."/>
            <person name="Felipe M.S."/>
            <person name="Goldman G.H."/>
            <person name="Haas B.J."/>
            <person name="McEwen J.G."/>
            <person name="Nino-Vega G."/>
            <person name="Puccia R."/>
            <person name="San-Blas G."/>
            <person name="Soares C.M."/>
            <person name="Birren B.W."/>
            <person name="Cuomo C.A."/>
        </authorList>
    </citation>
    <scope>NUCLEOTIDE SEQUENCE [LARGE SCALE GENOMIC DNA]</scope>
    <source>
        <strain evidence="2">ATCC MYA-826 / Pb01</strain>
    </source>
</reference>
<organism evidence="1 2">
    <name type="scientific">Paracoccidioides lutzii (strain ATCC MYA-826 / Pb01)</name>
    <name type="common">Paracoccidioides brasiliensis</name>
    <dbReference type="NCBI Taxonomy" id="502779"/>
    <lineage>
        <taxon>Eukaryota</taxon>
        <taxon>Fungi</taxon>
        <taxon>Dikarya</taxon>
        <taxon>Ascomycota</taxon>
        <taxon>Pezizomycotina</taxon>
        <taxon>Eurotiomycetes</taxon>
        <taxon>Eurotiomycetidae</taxon>
        <taxon>Onygenales</taxon>
        <taxon>Ajellomycetaceae</taxon>
        <taxon>Paracoccidioides</taxon>
    </lineage>
</organism>
<dbReference type="AlphaFoldDB" id="A0A0A2UYX4"/>
<sequence>MSTPNASDMITMSIADLLIFCQQMTCQNTSNINNDTSVNDFKSQIHEYQKDVQRAIDIKTVTIFNDTNYQIWQMRILADAEVISGTDILIKNQHICSNDISQNVLNTEK</sequence>
<evidence type="ECO:0000313" key="1">
    <source>
        <dbReference type="EMBL" id="KGQ00766.1"/>
    </source>
</evidence>
<dbReference type="OMA" id="SEICEYQ"/>
<dbReference type="OrthoDB" id="4188785at2759"/>
<dbReference type="HOGENOM" id="CLU_114631_0_0_1"/>